<evidence type="ECO:0000313" key="2">
    <source>
        <dbReference type="EMBL" id="MBC2593570.1"/>
    </source>
</evidence>
<evidence type="ECO:0000256" key="1">
    <source>
        <dbReference type="SAM" id="MobiDB-lite"/>
    </source>
</evidence>
<dbReference type="AlphaFoldDB" id="A0A842HBB5"/>
<protein>
    <submittedName>
        <fullName evidence="2">CopG family transcriptional regulator</fullName>
    </submittedName>
</protein>
<gene>
    <name evidence="2" type="ORF">H5P28_04775</name>
</gene>
<name>A0A842HBB5_9BACT</name>
<feature type="compositionally biased region" description="Basic residues" evidence="1">
    <location>
        <begin position="118"/>
        <end position="163"/>
    </location>
</feature>
<proteinExistence type="predicted"/>
<keyword evidence="3" id="KW-1185">Reference proteome</keyword>
<organism evidence="2 3">
    <name type="scientific">Ruficoccus amylovorans</name>
    <dbReference type="NCBI Taxonomy" id="1804625"/>
    <lineage>
        <taxon>Bacteria</taxon>
        <taxon>Pseudomonadati</taxon>
        <taxon>Verrucomicrobiota</taxon>
        <taxon>Opitutia</taxon>
        <taxon>Puniceicoccales</taxon>
        <taxon>Cerasicoccaceae</taxon>
        <taxon>Ruficoccus</taxon>
    </lineage>
</organism>
<feature type="region of interest" description="Disordered" evidence="1">
    <location>
        <begin position="100"/>
        <end position="163"/>
    </location>
</feature>
<sequence length="206" mass="22280">MTATHKQKTFPITFDISQGQHRQLQKLKREYGVASLSELVRLAVSRFNFARVPKSAQEHQQISVRLAEADKAVLSTTSKARNISVGELLRTALDELLANPPGKDSIQTQTRTNMPTKKTAKKKAAPKAVKKAPSKKVARKAVAKKVAAKKVAKKAPAKKVAKKAVKKAAVKKAPAKKVAVKKAAKKAVKKVAAKKAPAKKAAKKKK</sequence>
<comment type="caution">
    <text evidence="2">The sequence shown here is derived from an EMBL/GenBank/DDBJ whole genome shotgun (WGS) entry which is preliminary data.</text>
</comment>
<accession>A0A842HBB5</accession>
<dbReference type="RefSeq" id="WP_185674575.1">
    <property type="nucleotide sequence ID" value="NZ_JACHVB010000014.1"/>
</dbReference>
<dbReference type="EMBL" id="JACHVB010000014">
    <property type="protein sequence ID" value="MBC2593570.1"/>
    <property type="molecule type" value="Genomic_DNA"/>
</dbReference>
<feature type="compositionally biased region" description="Polar residues" evidence="1">
    <location>
        <begin position="105"/>
        <end position="116"/>
    </location>
</feature>
<dbReference type="Proteomes" id="UP000546464">
    <property type="component" value="Unassembled WGS sequence"/>
</dbReference>
<evidence type="ECO:0000313" key="3">
    <source>
        <dbReference type="Proteomes" id="UP000546464"/>
    </source>
</evidence>
<reference evidence="2 3" key="1">
    <citation type="submission" date="2020-07" db="EMBL/GenBank/DDBJ databases">
        <authorList>
            <person name="Feng X."/>
        </authorList>
    </citation>
    <scope>NUCLEOTIDE SEQUENCE [LARGE SCALE GENOMIC DNA]</scope>
    <source>
        <strain evidence="2 3">JCM31066</strain>
    </source>
</reference>